<feature type="compositionally biased region" description="Low complexity" evidence="1">
    <location>
        <begin position="631"/>
        <end position="645"/>
    </location>
</feature>
<feature type="domain" description="T6SS Phospholipase effector Tle1-like catalytic" evidence="2">
    <location>
        <begin position="247"/>
        <end position="358"/>
    </location>
</feature>
<gene>
    <name evidence="3" type="ORF">EXZ61_01340</name>
</gene>
<evidence type="ECO:0000313" key="4">
    <source>
        <dbReference type="Proteomes" id="UP000317365"/>
    </source>
</evidence>
<dbReference type="PANTHER" id="PTHR33840:SF1">
    <property type="entry name" value="TLE1 PHOSPHOLIPASE DOMAIN-CONTAINING PROTEIN"/>
    <property type="match status" value="1"/>
</dbReference>
<accession>A0A515EJS4</accession>
<feature type="region of interest" description="Disordered" evidence="1">
    <location>
        <begin position="624"/>
        <end position="645"/>
    </location>
</feature>
<dbReference type="Proteomes" id="UP000317365">
    <property type="component" value="Chromosome"/>
</dbReference>
<proteinExistence type="predicted"/>
<dbReference type="AlphaFoldDB" id="A0A515EJS4"/>
<feature type="region of interest" description="Disordered" evidence="1">
    <location>
        <begin position="1"/>
        <end position="24"/>
    </location>
</feature>
<dbReference type="EMBL" id="CP036282">
    <property type="protein sequence ID" value="QDL52924.1"/>
    <property type="molecule type" value="Genomic_DNA"/>
</dbReference>
<dbReference type="KEGG" id="rhg:EXZ61_01340"/>
<evidence type="ECO:0000313" key="3">
    <source>
        <dbReference type="EMBL" id="QDL52924.1"/>
    </source>
</evidence>
<keyword evidence="4" id="KW-1185">Reference proteome</keyword>
<protein>
    <submittedName>
        <fullName evidence="3">DUF2235 domain-containing protein</fullName>
    </submittedName>
</protein>
<dbReference type="RefSeq" id="WP_142808376.1">
    <property type="nucleotide sequence ID" value="NZ_CP036282.1"/>
</dbReference>
<organism evidence="3 4">
    <name type="scientific">Rhodoferax aquaticus</name>
    <dbReference type="NCBI Taxonomy" id="2527691"/>
    <lineage>
        <taxon>Bacteria</taxon>
        <taxon>Pseudomonadati</taxon>
        <taxon>Pseudomonadota</taxon>
        <taxon>Betaproteobacteria</taxon>
        <taxon>Burkholderiales</taxon>
        <taxon>Comamonadaceae</taxon>
        <taxon>Rhodoferax</taxon>
    </lineage>
</organism>
<evidence type="ECO:0000259" key="2">
    <source>
        <dbReference type="Pfam" id="PF09994"/>
    </source>
</evidence>
<evidence type="ECO:0000256" key="1">
    <source>
        <dbReference type="SAM" id="MobiDB-lite"/>
    </source>
</evidence>
<sequence length="645" mass="69458">MSTTSNTPPAPAQSCPAGSVPTPTLTPAERMRAVQQYAKLASPVLSCSGNVYVGMFFDGTGNNEKLDYDNGNVPLEQQKPSNVVRLFYAYKDGMKGAQATDGLYKFYAPGVGTPFEDIGDVGSIGGGALGAGGEQRILWGLLQVFNAVNDYAITRTLIPASASPSRTLMLQGMMPPERQRHFALLQQQLKANLKVSTKPGLDRIVVDVFGFSRGAAQARAWVNWLYGLCEQQGSDARTATYLFAGVPLQVRFMGLFDTVASVGVGGTVAGNKALESDGHYAWADDNLQIHPAVKHCEHYVAAHEVRASFPCDSVRVDAAYPPNVRESVYPGSHSDVGGGGYTRSAQGKRDGLARIPGMAMYNAALSWGVPLYRLNVLKAKGQGYYDNLIPSAEAVAAHQAYLQAVGVAPGSVEQQHRAHWAWYLRYRIACREAYGHRSFVRAATEAERKLMLQTQNDLAEALSRAGAAARAVVARDAPRMGAIRVPNAAEAVLLRMEKAERIINPPAAVQVTLEWARLRLRLQKDGGVLLRNADHPELDVAELLHALVDGDASASAGHVPTVPPAVVAFFDTYVHDALAGFIGDAFNEYSANGYGLFKFRRMFFGNRADAYAKALAQADNAQRLAGRKATTDATPTYTTSMSTSP</sequence>
<reference evidence="4" key="1">
    <citation type="submission" date="2019-02" db="EMBL/GenBank/DDBJ databases">
        <title>Complete genome sequence of Rhodoferax sp. Gr-4.</title>
        <authorList>
            <person name="Jin L."/>
        </authorList>
    </citation>
    <scope>NUCLEOTIDE SEQUENCE [LARGE SCALE GENOMIC DNA]</scope>
    <source>
        <strain evidence="4">Gr-4</strain>
    </source>
</reference>
<dbReference type="InterPro" id="IPR018712">
    <property type="entry name" value="Tle1-like_cat"/>
</dbReference>
<feature type="domain" description="T6SS Phospholipase effector Tle1-like catalytic" evidence="2">
    <location>
        <begin position="56"/>
        <end position="225"/>
    </location>
</feature>
<name>A0A515EJS4_9BURK</name>
<dbReference type="Pfam" id="PF09994">
    <property type="entry name" value="T6SS_Tle1-like_cat"/>
    <property type="match status" value="2"/>
</dbReference>
<reference evidence="4" key="2">
    <citation type="journal article" date="2020" name="Int. J. Syst. Evol. Microbiol.">
        <title>Genomic insights into a novel species Rhodoferax aquaticus sp. nov., isolated from freshwater.</title>
        <authorList>
            <person name="Li T."/>
            <person name="Zhuo Y."/>
            <person name="Jin C.Z."/>
            <person name="Wu X."/>
            <person name="Ko S.R."/>
            <person name="Jin F.J."/>
            <person name="Ahn C.Y."/>
            <person name="Oh H.M."/>
            <person name="Lee H.G."/>
            <person name="Jin L."/>
        </authorList>
    </citation>
    <scope>NUCLEOTIDE SEQUENCE [LARGE SCALE GENOMIC DNA]</scope>
    <source>
        <strain evidence="4">Gr-4</strain>
    </source>
</reference>
<dbReference type="PANTHER" id="PTHR33840">
    <property type="match status" value="1"/>
</dbReference>